<dbReference type="Proteomes" id="UP001054837">
    <property type="component" value="Unassembled WGS sequence"/>
</dbReference>
<accession>A0AAV4QVP9</accession>
<dbReference type="AlphaFoldDB" id="A0AAV4QVP9"/>
<comment type="caution">
    <text evidence="2">The sequence shown here is derived from an EMBL/GenBank/DDBJ whole genome shotgun (WGS) entry which is preliminary data.</text>
</comment>
<organism evidence="2 3">
    <name type="scientific">Caerostris darwini</name>
    <dbReference type="NCBI Taxonomy" id="1538125"/>
    <lineage>
        <taxon>Eukaryota</taxon>
        <taxon>Metazoa</taxon>
        <taxon>Ecdysozoa</taxon>
        <taxon>Arthropoda</taxon>
        <taxon>Chelicerata</taxon>
        <taxon>Arachnida</taxon>
        <taxon>Araneae</taxon>
        <taxon>Araneomorphae</taxon>
        <taxon>Entelegynae</taxon>
        <taxon>Araneoidea</taxon>
        <taxon>Araneidae</taxon>
        <taxon>Caerostris</taxon>
    </lineage>
</organism>
<evidence type="ECO:0000256" key="1">
    <source>
        <dbReference type="SAM" id="MobiDB-lite"/>
    </source>
</evidence>
<evidence type="ECO:0000313" key="2">
    <source>
        <dbReference type="EMBL" id="GIY11793.1"/>
    </source>
</evidence>
<sequence>MIKLTRYTINHHHPPASTNPCQGITQQSTFRPRRPPVRPAFYPNLVLERVLCHPLGLFSVRVPTLRDKDAAPRI</sequence>
<reference evidence="2 3" key="1">
    <citation type="submission" date="2021-06" db="EMBL/GenBank/DDBJ databases">
        <title>Caerostris darwini draft genome.</title>
        <authorList>
            <person name="Kono N."/>
            <person name="Arakawa K."/>
        </authorList>
    </citation>
    <scope>NUCLEOTIDE SEQUENCE [LARGE SCALE GENOMIC DNA]</scope>
</reference>
<keyword evidence="3" id="KW-1185">Reference proteome</keyword>
<evidence type="ECO:0000313" key="3">
    <source>
        <dbReference type="Proteomes" id="UP001054837"/>
    </source>
</evidence>
<dbReference type="EMBL" id="BPLQ01004960">
    <property type="protein sequence ID" value="GIY11793.1"/>
    <property type="molecule type" value="Genomic_DNA"/>
</dbReference>
<feature type="region of interest" description="Disordered" evidence="1">
    <location>
        <begin position="9"/>
        <end position="35"/>
    </location>
</feature>
<name>A0AAV4QVP9_9ARAC</name>
<protein>
    <submittedName>
        <fullName evidence="2">Uncharacterized protein</fullName>
    </submittedName>
</protein>
<gene>
    <name evidence="2" type="ORF">CDAR_312411</name>
</gene>
<feature type="compositionally biased region" description="Polar residues" evidence="1">
    <location>
        <begin position="16"/>
        <end position="30"/>
    </location>
</feature>
<proteinExistence type="predicted"/>